<accession>A0A0F9KRM6</accession>
<proteinExistence type="predicted"/>
<dbReference type="EMBL" id="LAZR01008637">
    <property type="protein sequence ID" value="KKM77471.1"/>
    <property type="molecule type" value="Genomic_DNA"/>
</dbReference>
<sequence length="174" mass="19378">MGDERFIRVKKDDPLRCQANTRSGQCNLKAVPNSKCCIVHGGAMEQKNKERKNLKNYRLAKFQVRAAELGNSNHLTSLTDEVAILRLLIEEMVNSCDDTSELLLRAGPLADLVMKSEKLVSSCHRLDSKLGNLLSKDQVMQFAQLVVEIISNEISDEKVLDIISAQILKALGDI</sequence>
<name>A0A0F9KRM6_9ZZZZ</name>
<reference evidence="1" key="1">
    <citation type="journal article" date="2015" name="Nature">
        <title>Complex archaea that bridge the gap between prokaryotes and eukaryotes.</title>
        <authorList>
            <person name="Spang A."/>
            <person name="Saw J.H."/>
            <person name="Jorgensen S.L."/>
            <person name="Zaremba-Niedzwiedzka K."/>
            <person name="Martijn J."/>
            <person name="Lind A.E."/>
            <person name="van Eijk R."/>
            <person name="Schleper C."/>
            <person name="Guy L."/>
            <person name="Ettema T.J."/>
        </authorList>
    </citation>
    <scope>NUCLEOTIDE SEQUENCE</scope>
</reference>
<evidence type="ECO:0000313" key="1">
    <source>
        <dbReference type="EMBL" id="KKM77471.1"/>
    </source>
</evidence>
<gene>
    <name evidence="1" type="ORF">LCGC14_1369760</name>
</gene>
<comment type="caution">
    <text evidence="1">The sequence shown here is derived from an EMBL/GenBank/DDBJ whole genome shotgun (WGS) entry which is preliminary data.</text>
</comment>
<dbReference type="AlphaFoldDB" id="A0A0F9KRM6"/>
<protein>
    <submittedName>
        <fullName evidence="1">Uncharacterized protein</fullName>
    </submittedName>
</protein>
<organism evidence="1">
    <name type="scientific">marine sediment metagenome</name>
    <dbReference type="NCBI Taxonomy" id="412755"/>
    <lineage>
        <taxon>unclassified sequences</taxon>
        <taxon>metagenomes</taxon>
        <taxon>ecological metagenomes</taxon>
    </lineage>
</organism>